<evidence type="ECO:0000313" key="2">
    <source>
        <dbReference type="EMBL" id="MFD1483305.1"/>
    </source>
</evidence>
<dbReference type="RefSeq" id="WP_165571036.1">
    <property type="nucleotide sequence ID" value="NZ_CBCSAJ010000083.1"/>
</dbReference>
<feature type="signal peptide" evidence="1">
    <location>
        <begin position="1"/>
        <end position="19"/>
    </location>
</feature>
<dbReference type="Proteomes" id="UP001597302">
    <property type="component" value="Unassembled WGS sequence"/>
</dbReference>
<comment type="caution">
    <text evidence="2">The sequence shown here is derived from an EMBL/GenBank/DDBJ whole genome shotgun (WGS) entry which is preliminary data.</text>
</comment>
<dbReference type="Gene3D" id="3.10.450.160">
    <property type="entry name" value="inner membrane protein cigr"/>
    <property type="match status" value="1"/>
</dbReference>
<accession>A0ABW4E0B0</accession>
<feature type="chain" id="PRO_5045890315" evidence="1">
    <location>
        <begin position="20"/>
        <end position="110"/>
    </location>
</feature>
<gene>
    <name evidence="2" type="ORF">ACFQ5P_18585</name>
</gene>
<organism evidence="2 3">
    <name type="scientific">Paracoccus nototheniae</name>
    <dbReference type="NCBI Taxonomy" id="2489002"/>
    <lineage>
        <taxon>Bacteria</taxon>
        <taxon>Pseudomonadati</taxon>
        <taxon>Pseudomonadota</taxon>
        <taxon>Alphaproteobacteria</taxon>
        <taxon>Rhodobacterales</taxon>
        <taxon>Paracoccaceae</taxon>
        <taxon>Paracoccus</taxon>
    </lineage>
</organism>
<evidence type="ECO:0000256" key="1">
    <source>
        <dbReference type="SAM" id="SignalP"/>
    </source>
</evidence>
<reference evidence="3" key="1">
    <citation type="journal article" date="2019" name="Int. J. Syst. Evol. Microbiol.">
        <title>The Global Catalogue of Microorganisms (GCM) 10K type strain sequencing project: providing services to taxonomists for standard genome sequencing and annotation.</title>
        <authorList>
            <consortium name="The Broad Institute Genomics Platform"/>
            <consortium name="The Broad Institute Genome Sequencing Center for Infectious Disease"/>
            <person name="Wu L."/>
            <person name="Ma J."/>
        </authorList>
    </citation>
    <scope>NUCLEOTIDE SEQUENCE [LARGE SCALE GENOMIC DNA]</scope>
    <source>
        <strain evidence="3">CCM 8875</strain>
    </source>
</reference>
<proteinExistence type="predicted"/>
<keyword evidence="3" id="KW-1185">Reference proteome</keyword>
<dbReference type="EMBL" id="JBHTOQ010000045">
    <property type="protein sequence ID" value="MFD1483305.1"/>
    <property type="molecule type" value="Genomic_DNA"/>
</dbReference>
<keyword evidence="1" id="KW-0732">Signal</keyword>
<protein>
    <submittedName>
        <fullName evidence="2">RcnB family protein</fullName>
    </submittedName>
</protein>
<sequence>MTPLHPFAAAAAGAMMGLAALTAPNTPSPRGLDALVACTMDCAGPARPLPAVGAVAPQGQTHRVTRPGRYGLSEPPEGEIYAVLHGQLVRIEAASGIIRSILRPAGKILD</sequence>
<evidence type="ECO:0000313" key="3">
    <source>
        <dbReference type="Proteomes" id="UP001597302"/>
    </source>
</evidence>
<name>A0ABW4E0B0_9RHOB</name>